<proteinExistence type="predicted"/>
<dbReference type="AlphaFoldDB" id="A0A8S4QZA2"/>
<reference evidence="1" key="1">
    <citation type="submission" date="2022-03" db="EMBL/GenBank/DDBJ databases">
        <authorList>
            <person name="Lindestad O."/>
        </authorList>
    </citation>
    <scope>NUCLEOTIDE SEQUENCE</scope>
</reference>
<dbReference type="EMBL" id="CAKXAJ010023435">
    <property type="protein sequence ID" value="CAH2227750.1"/>
    <property type="molecule type" value="Genomic_DNA"/>
</dbReference>
<name>A0A8S4QZA2_9NEOP</name>
<dbReference type="Proteomes" id="UP000838756">
    <property type="component" value="Unassembled WGS sequence"/>
</dbReference>
<protein>
    <submittedName>
        <fullName evidence="1">Jg25004 protein</fullName>
    </submittedName>
</protein>
<dbReference type="OrthoDB" id="8015698at2759"/>
<sequence>MDRAQSRVFLEDIMIPYDENLVRAETEKKRKFLDLAHEVTAMWHVESAESIPIVISANGLIPVNLVHHLRRLGFRGNSLAAKML</sequence>
<gene>
    <name evidence="1" type="primary">jg25004</name>
    <name evidence="1" type="ORF">PAEG_LOCUS8065</name>
</gene>
<accession>A0A8S4QZA2</accession>
<organism evidence="1 2">
    <name type="scientific">Pararge aegeria aegeria</name>
    <dbReference type="NCBI Taxonomy" id="348720"/>
    <lineage>
        <taxon>Eukaryota</taxon>
        <taxon>Metazoa</taxon>
        <taxon>Ecdysozoa</taxon>
        <taxon>Arthropoda</taxon>
        <taxon>Hexapoda</taxon>
        <taxon>Insecta</taxon>
        <taxon>Pterygota</taxon>
        <taxon>Neoptera</taxon>
        <taxon>Endopterygota</taxon>
        <taxon>Lepidoptera</taxon>
        <taxon>Glossata</taxon>
        <taxon>Ditrysia</taxon>
        <taxon>Papilionoidea</taxon>
        <taxon>Nymphalidae</taxon>
        <taxon>Satyrinae</taxon>
        <taxon>Satyrini</taxon>
        <taxon>Parargina</taxon>
        <taxon>Pararge</taxon>
    </lineage>
</organism>
<evidence type="ECO:0000313" key="1">
    <source>
        <dbReference type="EMBL" id="CAH2227750.1"/>
    </source>
</evidence>
<comment type="caution">
    <text evidence="1">The sequence shown here is derived from an EMBL/GenBank/DDBJ whole genome shotgun (WGS) entry which is preliminary data.</text>
</comment>
<evidence type="ECO:0000313" key="2">
    <source>
        <dbReference type="Proteomes" id="UP000838756"/>
    </source>
</evidence>
<keyword evidence="2" id="KW-1185">Reference proteome</keyword>